<sequence length="476" mass="52838">MNVSSNDTSSLMALLGNDHNHEIINARSSSGVEGIVVNRTLPQVKQETTAQVELYRLELEQGGYQGTRDFFAKLRFDNDARSACMDRLAQGYRSGSTSTSNTNHHEGAMATLATLQQWAKCEPDNKDAQLLFGLILITSAWRSLSPTNSRDLSEQEQFRAFSRRASKAEQALQSAMDIDPSDPLPYATMLTATRELGKLRTTFQKFQQNCKDPHNLNVHQVMLLRLTPHWGGSLPEMLDFARSATVASKSPPPKGHPLWSLLAKAHLLAWEELKTAADATSRTSPQRLEEAQASTELSSYWKDRSIGREIVKTYRKYRASKFKGASSSSSEESEIACSNLFAFCLFKCKAYKDANPEFTNIAIRGGPTEEPWNKESKLHWKQVYERARSKISTRENDKQQQDPTRRPFDGNGSYNSTTATDYSSMGDSFSSLTIGGSSNHSLGFGGSGSSLSLSNHSSHHHKDGSLSGSGHRGRRR</sequence>
<protein>
    <submittedName>
        <fullName evidence="2">Uncharacterized protein</fullName>
    </submittedName>
</protein>
<feature type="region of interest" description="Disordered" evidence="1">
    <location>
        <begin position="440"/>
        <end position="476"/>
    </location>
</feature>
<name>A0A9N8D4W0_9STRA</name>
<proteinExistence type="predicted"/>
<dbReference type="Proteomes" id="UP001153069">
    <property type="component" value="Unassembled WGS sequence"/>
</dbReference>
<evidence type="ECO:0000313" key="3">
    <source>
        <dbReference type="Proteomes" id="UP001153069"/>
    </source>
</evidence>
<dbReference type="AlphaFoldDB" id="A0A9N8D4W0"/>
<evidence type="ECO:0000256" key="1">
    <source>
        <dbReference type="SAM" id="MobiDB-lite"/>
    </source>
</evidence>
<evidence type="ECO:0000313" key="2">
    <source>
        <dbReference type="EMBL" id="CAB9496119.1"/>
    </source>
</evidence>
<gene>
    <name evidence="2" type="ORF">SEMRO_1_G000960.1</name>
</gene>
<feature type="compositionally biased region" description="Basic and acidic residues" evidence="1">
    <location>
        <begin position="389"/>
        <end position="408"/>
    </location>
</feature>
<dbReference type="EMBL" id="CAICTM010000001">
    <property type="protein sequence ID" value="CAB9496119.1"/>
    <property type="molecule type" value="Genomic_DNA"/>
</dbReference>
<feature type="region of interest" description="Disordered" evidence="1">
    <location>
        <begin position="389"/>
        <end position="420"/>
    </location>
</feature>
<reference evidence="2" key="1">
    <citation type="submission" date="2020-06" db="EMBL/GenBank/DDBJ databases">
        <authorList>
            <consortium name="Plant Systems Biology data submission"/>
        </authorList>
    </citation>
    <scope>NUCLEOTIDE SEQUENCE</scope>
    <source>
        <strain evidence="2">D6</strain>
    </source>
</reference>
<comment type="caution">
    <text evidence="2">The sequence shown here is derived from an EMBL/GenBank/DDBJ whole genome shotgun (WGS) entry which is preliminary data.</text>
</comment>
<organism evidence="2 3">
    <name type="scientific">Seminavis robusta</name>
    <dbReference type="NCBI Taxonomy" id="568900"/>
    <lineage>
        <taxon>Eukaryota</taxon>
        <taxon>Sar</taxon>
        <taxon>Stramenopiles</taxon>
        <taxon>Ochrophyta</taxon>
        <taxon>Bacillariophyta</taxon>
        <taxon>Bacillariophyceae</taxon>
        <taxon>Bacillariophycidae</taxon>
        <taxon>Naviculales</taxon>
        <taxon>Naviculaceae</taxon>
        <taxon>Seminavis</taxon>
    </lineage>
</organism>
<accession>A0A9N8D4W0</accession>
<keyword evidence="3" id="KW-1185">Reference proteome</keyword>